<dbReference type="GeneID" id="109576569"/>
<evidence type="ECO:0000256" key="1">
    <source>
        <dbReference type="SAM" id="MobiDB-lite"/>
    </source>
</evidence>
<feature type="compositionally biased region" description="Pro residues" evidence="1">
    <location>
        <begin position="1159"/>
        <end position="1174"/>
    </location>
</feature>
<feature type="region of interest" description="Disordered" evidence="1">
    <location>
        <begin position="1272"/>
        <end position="1300"/>
    </location>
</feature>
<keyword evidence="2" id="KW-1185">Reference proteome</keyword>
<dbReference type="Proteomes" id="UP001652663">
    <property type="component" value="Chromosome 23"/>
</dbReference>
<feature type="compositionally biased region" description="Low complexity" evidence="1">
    <location>
        <begin position="696"/>
        <end position="710"/>
    </location>
</feature>
<organism evidence="2 3">
    <name type="scientific">Bos indicus</name>
    <name type="common">Zebu</name>
    <dbReference type="NCBI Taxonomy" id="9915"/>
    <lineage>
        <taxon>Eukaryota</taxon>
        <taxon>Metazoa</taxon>
        <taxon>Chordata</taxon>
        <taxon>Craniata</taxon>
        <taxon>Vertebrata</taxon>
        <taxon>Euteleostomi</taxon>
        <taxon>Mammalia</taxon>
        <taxon>Eutheria</taxon>
        <taxon>Laurasiatheria</taxon>
        <taxon>Artiodactyla</taxon>
        <taxon>Ruminantia</taxon>
        <taxon>Pecora</taxon>
        <taxon>Bovidae</taxon>
        <taxon>Bovinae</taxon>
        <taxon>Bos</taxon>
    </lineage>
</organism>
<feature type="compositionally biased region" description="Low complexity" evidence="1">
    <location>
        <begin position="606"/>
        <end position="616"/>
    </location>
</feature>
<dbReference type="RefSeq" id="XP_070633709.1">
    <property type="nucleotide sequence ID" value="XM_070777608.1"/>
</dbReference>
<protein>
    <submittedName>
        <fullName evidence="3">Uncharacterized protein C6orf132 homolog</fullName>
    </submittedName>
</protein>
<feature type="compositionally biased region" description="Basic and acidic residues" evidence="1">
    <location>
        <begin position="887"/>
        <end position="908"/>
    </location>
</feature>
<feature type="compositionally biased region" description="Pro residues" evidence="1">
    <location>
        <begin position="818"/>
        <end position="831"/>
    </location>
</feature>
<feature type="compositionally biased region" description="Polar residues" evidence="1">
    <location>
        <begin position="909"/>
        <end position="918"/>
    </location>
</feature>
<feature type="compositionally biased region" description="Low complexity" evidence="1">
    <location>
        <begin position="344"/>
        <end position="358"/>
    </location>
</feature>
<dbReference type="PANTHER" id="PTHR35077">
    <property type="entry name" value="SIMILAR TO AI661453 PROTEIN"/>
    <property type="match status" value="1"/>
</dbReference>
<proteinExistence type="predicted"/>
<feature type="compositionally biased region" description="Pro residues" evidence="1">
    <location>
        <begin position="513"/>
        <end position="523"/>
    </location>
</feature>
<feature type="compositionally biased region" description="Pro residues" evidence="1">
    <location>
        <begin position="462"/>
        <end position="492"/>
    </location>
</feature>
<feature type="region of interest" description="Disordered" evidence="1">
    <location>
        <begin position="1015"/>
        <end position="1203"/>
    </location>
</feature>
<accession>A0ABM4RDU0</accession>
<feature type="compositionally biased region" description="Low complexity" evidence="1">
    <location>
        <begin position="718"/>
        <end position="727"/>
    </location>
</feature>
<evidence type="ECO:0000313" key="3">
    <source>
        <dbReference type="RefSeq" id="XP_070633709.1"/>
    </source>
</evidence>
<feature type="region of interest" description="Disordered" evidence="1">
    <location>
        <begin position="654"/>
        <end position="990"/>
    </location>
</feature>
<name>A0ABM4RDU0_BOSIN</name>
<feature type="region of interest" description="Disordered" evidence="1">
    <location>
        <begin position="208"/>
        <end position="638"/>
    </location>
</feature>
<feature type="compositionally biased region" description="Low complexity" evidence="1">
    <location>
        <begin position="806"/>
        <end position="817"/>
    </location>
</feature>
<gene>
    <name evidence="3" type="primary">C23H6orf132</name>
</gene>
<feature type="compositionally biased region" description="Pro residues" evidence="1">
    <location>
        <begin position="234"/>
        <end position="315"/>
    </location>
</feature>
<evidence type="ECO:0000313" key="2">
    <source>
        <dbReference type="Proteomes" id="UP001652663"/>
    </source>
</evidence>
<dbReference type="PANTHER" id="PTHR35077:SF2">
    <property type="entry name" value="SIMILAR TO AI661453 PROTEIN"/>
    <property type="match status" value="1"/>
</dbReference>
<feature type="compositionally biased region" description="Pro residues" evidence="1">
    <location>
        <begin position="728"/>
        <end position="805"/>
    </location>
</feature>
<reference evidence="3" key="1">
    <citation type="submission" date="2025-08" db="UniProtKB">
        <authorList>
            <consortium name="RefSeq"/>
        </authorList>
    </citation>
    <scope>IDENTIFICATION</scope>
    <source>
        <tissue evidence="3">Blood</tissue>
    </source>
</reference>
<sequence length="1362" mass="142094">MGPPSFVPESLGLQPSDKDPMPYLGEVEVGACFGVLGYSGQDGIYYGDNRFDTVSESGTATLKARPRVRPLLTFLPLQFTDIADKYRKYTTTSEKGKLGPEFKPESVPSFSELRREGLSLNPQSPAYTLILTTYDCPLATNGTSQVVLVVKNSPANAGDDAQENHGLAVPTPCVPDSFADKQATGTSTLVNGNLRLYSSVGDLRPGHYGQDLLIPPPPPGPAPAPPLGALQPPEFSPPPPPSTAPPPPPLLESPPPPPPSTAPALPPGMGALPPPPTVSSPSTPTPPDFIPPAPPQAVQAPPLPLLPALTPPAPGSPHTMGTRLFPAGGVTKWKSEVALNGRQPEAPRSSAPRSPAEPTEALPGPESHLTFPRSFKVPPPTPVRTSSISIPEAQGTPPEDKESTKKGPIRPSLPPSFHIRSACQAYPDRAAELALPKEPGAVAPAGPRRGQPQVQSSEQAETPPPAPPLPPPAPPLPPPAPPLPPAAPPLPPAEKAAPAPAGLMKRPKSGSPAPKPKPEPPSPEETASSEPMDWRDPSQMAKLRDQLSAYLCGSRREDRLASHRPGPTAASQEREDHKRPSLPAKEAPPSLLQKEAPPSPPEKEAPSSVPEESPCSRPKKAATSLILPPVDYLPQDAPTPSVWEIRKKLEAQLSSLAEKEARPSRGSLPPKPQPEGGRIFENRDGNSKFPKPVAKNLPPLSTTPLPNTPLQSKVTPGPATSPKATPEPATPPKATPGPATPPKATPEPATPPKATPGPATPPKATPEPATPPKATPGPATPPKATPEPATPPKATPGPATPPKAVPGPATTPKATPGPATPPKAMPGPATPPKAMLGPATTPKAVPGPATTPKATSGPATPPKATPLPITSSQLIAEKNLVPAGQWEKPEHEELAVPSKPEVEGHSSETSKPPTQGALSSPAFPPKISPGREEVPCFYKPHCSQNSSSREVAVVMPTLSRGEAAGSGKPVEVKEPQELPPKAPVSSQAADELLRHPVTGEVVERGSPMALLLAAKQRAQKGRPRGAALGRSSLPGSLQGPSQPKAGSDTILYNEGQPNSFTVVPKVSKETEKVPQLTSPGQPKGLCQWELQPRRDPEDTESCSGPSWTKVKPQASAAWERPAPSSLLQGRLLPKSFSSPPSPSHKPEEDKEEEFNFEVIPPPPEFSNDPEPPAAPLQYLGRRGSPPRNNFSDLGQPANAGPPRVFSHFADPGPARGLERFSGVGGGRSLIKKRLYVGEPHRNPGPPRGGTGRSLSFPNCFGPQPGGPFAAPSGPEMRRVNSAGRGPPGGLHSRKVSLEAPRGEAKYKALGGGGGDYGCTQATGRSPHSNTQYGNSINTFTVRPGTRHPISYAYSGAHWKAAS</sequence>
<feature type="compositionally biased region" description="Pro residues" evidence="1">
    <location>
        <begin position="214"/>
        <end position="226"/>
    </location>
</feature>